<evidence type="ECO:0000313" key="3">
    <source>
        <dbReference type="Proteomes" id="UP000005212"/>
    </source>
</evidence>
<evidence type="ECO:0000256" key="1">
    <source>
        <dbReference type="SAM" id="Phobius"/>
    </source>
</evidence>
<dbReference type="KEGG" id="bcw:Q7M_1164"/>
<geneLocation type="plasmid" evidence="3">
    <name>unnamed32</name>
</geneLocation>
<feature type="transmembrane region" description="Helical" evidence="1">
    <location>
        <begin position="15"/>
        <end position="35"/>
    </location>
</feature>
<reference evidence="2 3" key="1">
    <citation type="journal article" date="2012" name="J. Bacteriol.">
        <title>Complete Genome Sequence of Borrelia crocidurae.</title>
        <authorList>
            <person name="Elbir H."/>
            <person name="Gimenez G."/>
            <person name="Robert C."/>
            <person name="Bergstrom S."/>
            <person name="Cutler S."/>
            <person name="Raoult D."/>
            <person name="Drancourt M."/>
        </authorList>
    </citation>
    <scope>NUCLEOTIDE SEQUENCE [LARGE SCALE GENOMIC DNA]</scope>
    <source>
        <strain evidence="2 3">Achema</strain>
        <plasmid evidence="3">unnamed32</plasmid>
    </source>
</reference>
<reference evidence="3" key="2">
    <citation type="submission" date="2012-03" db="EMBL/GenBank/DDBJ databases">
        <title>Complete genome sequence of Borrelia crocidurae.</title>
        <authorList>
            <person name="Elbir H."/>
            <person name="Gimenez G."/>
            <person name="Robert C."/>
            <person name="Raoult D."/>
            <person name="Drancourt M."/>
        </authorList>
    </citation>
    <scope>NUCLEOTIDE SEQUENCE [LARGE SCALE GENOMIC DNA]</scope>
    <source>
        <strain evidence="3">Achema</strain>
        <plasmid evidence="3">unnamed32</plasmid>
    </source>
</reference>
<name>I0FFA6_BORCA</name>
<keyword evidence="1" id="KW-0812">Transmembrane</keyword>
<dbReference type="AlphaFoldDB" id="I0FFA6"/>
<dbReference type="HOGENOM" id="CLU_3266576_0_0_12"/>
<organism evidence="2 3">
    <name type="scientific">Borrelia crocidurae (strain Achema)</name>
    <dbReference type="NCBI Taxonomy" id="1155096"/>
    <lineage>
        <taxon>Bacteria</taxon>
        <taxon>Pseudomonadati</taxon>
        <taxon>Spirochaetota</taxon>
        <taxon>Spirochaetia</taxon>
        <taxon>Spirochaetales</taxon>
        <taxon>Borreliaceae</taxon>
        <taxon>Borrelia</taxon>
    </lineage>
</organism>
<dbReference type="Proteomes" id="UP000005212">
    <property type="component" value="Plasmid unnamed32"/>
</dbReference>
<protein>
    <submittedName>
        <fullName evidence="2">Uncharacterized protein</fullName>
    </submittedName>
</protein>
<keyword evidence="2" id="KW-0614">Plasmid</keyword>
<proteinExistence type="predicted"/>
<accession>I0FFA6</accession>
<gene>
    <name evidence="2" type="ordered locus">Q7M_1164</name>
</gene>
<sequence length="41" mass="5206">MNLDYYLGMREETSLDISLVCLLFLIIFIFYLYYYHYYYNI</sequence>
<evidence type="ECO:0000313" key="2">
    <source>
        <dbReference type="EMBL" id="AFI32162.1"/>
    </source>
</evidence>
<keyword evidence="1" id="KW-1133">Transmembrane helix</keyword>
<keyword evidence="1" id="KW-0472">Membrane</keyword>
<dbReference type="EMBL" id="CP003458">
    <property type="protein sequence ID" value="AFI32162.1"/>
    <property type="molecule type" value="Genomic_DNA"/>
</dbReference>